<sequence>MYTLFRASGLAFMLSCIVILTACEQAVEHLAPAVNPRDSVPTMVTYGVNTLISDSGIVKYRIVTERYEVNQVKNPPRWTFDKGVFLEEFDENFHVQLYIQCDTAYYYDQERLWELRGRVRVKTKDGVRFYSEELYRDENRHELYSNKFSRLITPDRQLEGNYFRSDERMTKYYVSNSKGSFARTDIAGKNDTLSSAPDTLKEAVRPSAMPQRKSGGW</sequence>
<dbReference type="GO" id="GO:0015221">
    <property type="term" value="F:lipopolysaccharide transmembrane transporter activity"/>
    <property type="evidence" value="ECO:0007669"/>
    <property type="project" value="InterPro"/>
</dbReference>
<evidence type="ECO:0000313" key="4">
    <source>
        <dbReference type="Proteomes" id="UP000027442"/>
    </source>
</evidence>
<dbReference type="InterPro" id="IPR026265">
    <property type="entry name" value="LptC"/>
</dbReference>
<dbReference type="PROSITE" id="PS51257">
    <property type="entry name" value="PROKAR_LIPOPROTEIN"/>
    <property type="match status" value="1"/>
</dbReference>
<protein>
    <recommendedName>
        <fullName evidence="5">LPS export ABC transporter periplasmic protein LptC</fullName>
    </recommendedName>
</protein>
<feature type="region of interest" description="Disordered" evidence="1">
    <location>
        <begin position="188"/>
        <end position="217"/>
    </location>
</feature>
<reference evidence="3 4" key="1">
    <citation type="submission" date="2013-08" db="EMBL/GenBank/DDBJ databases">
        <authorList>
            <person name="Weinstock G."/>
            <person name="Sodergren E."/>
            <person name="Wylie T."/>
            <person name="Fulton L."/>
            <person name="Fulton R."/>
            <person name="Fronick C."/>
            <person name="O'Laughlin M."/>
            <person name="Godfrey J."/>
            <person name="Miner T."/>
            <person name="Herter B."/>
            <person name="Appelbaum E."/>
            <person name="Cordes M."/>
            <person name="Lek S."/>
            <person name="Wollam A."/>
            <person name="Pepin K.H."/>
            <person name="Palsikar V.B."/>
            <person name="Mitreva M."/>
            <person name="Wilson R.K."/>
        </authorList>
    </citation>
    <scope>NUCLEOTIDE SEQUENCE [LARGE SCALE GENOMIC DNA]</scope>
    <source>
        <strain evidence="3 4">ATCC 15930</strain>
    </source>
</reference>
<comment type="caution">
    <text evidence="3">The sequence shown here is derived from an EMBL/GenBank/DDBJ whole genome shotgun (WGS) entry which is preliminary data.</text>
</comment>
<dbReference type="NCBIfam" id="TIGR04409">
    <property type="entry name" value="LptC_YrbK"/>
    <property type="match status" value="1"/>
</dbReference>
<dbReference type="GO" id="GO:0005886">
    <property type="term" value="C:plasma membrane"/>
    <property type="evidence" value="ECO:0007669"/>
    <property type="project" value="InterPro"/>
</dbReference>
<evidence type="ECO:0000313" key="3">
    <source>
        <dbReference type="EMBL" id="KDR53037.1"/>
    </source>
</evidence>
<dbReference type="PATRIC" id="fig|1122985.7.peg.905"/>
<organism evidence="3 4">
    <name type="scientific">Hoylesella loescheii DSM 19665 = JCM 12249 = ATCC 15930</name>
    <dbReference type="NCBI Taxonomy" id="1122985"/>
    <lineage>
        <taxon>Bacteria</taxon>
        <taxon>Pseudomonadati</taxon>
        <taxon>Bacteroidota</taxon>
        <taxon>Bacteroidia</taxon>
        <taxon>Bacteroidales</taxon>
        <taxon>Prevotellaceae</taxon>
        <taxon>Hoylesella</taxon>
    </lineage>
</organism>
<accession>A0A069QK26</accession>
<dbReference type="EMBL" id="JNGW01000033">
    <property type="protein sequence ID" value="KDR53037.1"/>
    <property type="molecule type" value="Genomic_DNA"/>
</dbReference>
<gene>
    <name evidence="3" type="ORF">HMPREF1991_00872</name>
</gene>
<proteinExistence type="predicted"/>
<name>A0A069QK26_HOYLO</name>
<evidence type="ECO:0000256" key="1">
    <source>
        <dbReference type="SAM" id="MobiDB-lite"/>
    </source>
</evidence>
<feature type="signal peptide" evidence="2">
    <location>
        <begin position="1"/>
        <end position="22"/>
    </location>
</feature>
<dbReference type="eggNOG" id="COG3117">
    <property type="taxonomic scope" value="Bacteria"/>
</dbReference>
<dbReference type="Proteomes" id="UP000027442">
    <property type="component" value="Unassembled WGS sequence"/>
</dbReference>
<dbReference type="HOGENOM" id="CLU_098275_0_2_10"/>
<feature type="chain" id="PRO_5001665417" description="LPS export ABC transporter periplasmic protein LptC" evidence="2">
    <location>
        <begin position="23"/>
        <end position="217"/>
    </location>
</feature>
<dbReference type="AlphaFoldDB" id="A0A069QK26"/>
<keyword evidence="4" id="KW-1185">Reference proteome</keyword>
<keyword evidence="2" id="KW-0732">Signal</keyword>
<evidence type="ECO:0000256" key="2">
    <source>
        <dbReference type="SAM" id="SignalP"/>
    </source>
</evidence>
<evidence type="ECO:0008006" key="5">
    <source>
        <dbReference type="Google" id="ProtNLM"/>
    </source>
</evidence>